<evidence type="ECO:0000256" key="2">
    <source>
        <dbReference type="SAM" id="SignalP"/>
    </source>
</evidence>
<dbReference type="OrthoDB" id="9807574at2"/>
<sequence>MNNKLIPLLLAVPALLCAQGAAAQLNSFKLGMASIDVNSRTTGLRGIGVPAGGDLEIKDASTLAICYTRELSPHLSVEVALGVPPRHDVMAKGPIAFLGRVATVKQFAPTVFLNYSFLDASSAFRPFVGIGVNYTRFIGAKSMIGQKIELSDSTGLAGQVGATYAINKQWGLYGAFIMAKVESDLVATATTVQTTTIDFRPKVLTVGVSYKF</sequence>
<dbReference type="Pfam" id="PF03922">
    <property type="entry name" value="OmpW"/>
    <property type="match status" value="1"/>
</dbReference>
<organism evidence="3 4">
    <name type="scientific">Roseateles toxinivorans</name>
    <dbReference type="NCBI Taxonomy" id="270368"/>
    <lineage>
        <taxon>Bacteria</taxon>
        <taxon>Pseudomonadati</taxon>
        <taxon>Pseudomonadota</taxon>
        <taxon>Betaproteobacteria</taxon>
        <taxon>Burkholderiales</taxon>
        <taxon>Sphaerotilaceae</taxon>
        <taxon>Roseateles</taxon>
    </lineage>
</organism>
<dbReference type="InterPro" id="IPR011250">
    <property type="entry name" value="OMP/PagP_B-barrel"/>
</dbReference>
<evidence type="ECO:0000313" key="3">
    <source>
        <dbReference type="EMBL" id="TDP62221.1"/>
    </source>
</evidence>
<comment type="subcellular location">
    <subcellularLocation>
        <location evidence="1">Cell outer membrane</location>
    </subcellularLocation>
</comment>
<dbReference type="GO" id="GO:0055085">
    <property type="term" value="P:transmembrane transport"/>
    <property type="evidence" value="ECO:0007669"/>
    <property type="project" value="TreeGrafter"/>
</dbReference>
<protein>
    <submittedName>
        <fullName evidence="3">Outer membrane protein</fullName>
    </submittedName>
</protein>
<dbReference type="PANTHER" id="PTHR36920">
    <property type="match status" value="1"/>
</dbReference>
<evidence type="ECO:0000313" key="4">
    <source>
        <dbReference type="Proteomes" id="UP000295361"/>
    </source>
</evidence>
<gene>
    <name evidence="3" type="ORF">DES47_10833</name>
</gene>
<dbReference type="InParanoid" id="A0A4R6QHI0"/>
<reference evidence="3 4" key="1">
    <citation type="submission" date="2019-03" db="EMBL/GenBank/DDBJ databases">
        <title>Genomic Encyclopedia of Type Strains, Phase IV (KMG-IV): sequencing the most valuable type-strain genomes for metagenomic binning, comparative biology and taxonomic classification.</title>
        <authorList>
            <person name="Goeker M."/>
        </authorList>
    </citation>
    <scope>NUCLEOTIDE SEQUENCE [LARGE SCALE GENOMIC DNA]</scope>
    <source>
        <strain evidence="3 4">DSM 16998</strain>
    </source>
</reference>
<keyword evidence="4" id="KW-1185">Reference proteome</keyword>
<proteinExistence type="predicted"/>
<comment type="caution">
    <text evidence="3">The sequence shown here is derived from an EMBL/GenBank/DDBJ whole genome shotgun (WGS) entry which is preliminary data.</text>
</comment>
<dbReference type="RefSeq" id="WP_133703104.1">
    <property type="nucleotide sequence ID" value="NZ_SNXS01000008.1"/>
</dbReference>
<name>A0A4R6QHI0_9BURK</name>
<dbReference type="InterPro" id="IPR005618">
    <property type="entry name" value="OMPW"/>
</dbReference>
<keyword evidence="2" id="KW-0732">Signal</keyword>
<dbReference type="GO" id="GO:0009279">
    <property type="term" value="C:cell outer membrane"/>
    <property type="evidence" value="ECO:0007669"/>
    <property type="project" value="UniProtKB-SubCell"/>
</dbReference>
<evidence type="ECO:0000256" key="1">
    <source>
        <dbReference type="ARBA" id="ARBA00004442"/>
    </source>
</evidence>
<dbReference type="EMBL" id="SNXS01000008">
    <property type="protein sequence ID" value="TDP62221.1"/>
    <property type="molecule type" value="Genomic_DNA"/>
</dbReference>
<feature type="signal peptide" evidence="2">
    <location>
        <begin position="1"/>
        <end position="23"/>
    </location>
</feature>
<dbReference type="Gene3D" id="2.40.160.20">
    <property type="match status" value="1"/>
</dbReference>
<dbReference type="Proteomes" id="UP000295361">
    <property type="component" value="Unassembled WGS sequence"/>
</dbReference>
<dbReference type="PANTHER" id="PTHR36920:SF1">
    <property type="entry name" value="OUTER MEMBRANE PROTEIN W"/>
    <property type="match status" value="1"/>
</dbReference>
<dbReference type="SUPFAM" id="SSF56925">
    <property type="entry name" value="OMPA-like"/>
    <property type="match status" value="1"/>
</dbReference>
<accession>A0A4R6QHI0</accession>
<dbReference type="AlphaFoldDB" id="A0A4R6QHI0"/>
<feature type="chain" id="PRO_5020470934" evidence="2">
    <location>
        <begin position="24"/>
        <end position="212"/>
    </location>
</feature>